<organism evidence="2 3">
    <name type="scientific">Pisolithus microcarpus 441</name>
    <dbReference type="NCBI Taxonomy" id="765257"/>
    <lineage>
        <taxon>Eukaryota</taxon>
        <taxon>Fungi</taxon>
        <taxon>Dikarya</taxon>
        <taxon>Basidiomycota</taxon>
        <taxon>Agaricomycotina</taxon>
        <taxon>Agaricomycetes</taxon>
        <taxon>Agaricomycetidae</taxon>
        <taxon>Boletales</taxon>
        <taxon>Sclerodermatineae</taxon>
        <taxon>Pisolithaceae</taxon>
        <taxon>Pisolithus</taxon>
    </lineage>
</organism>
<keyword evidence="3" id="KW-1185">Reference proteome</keyword>
<reference evidence="3" key="2">
    <citation type="submission" date="2015-01" db="EMBL/GenBank/DDBJ databases">
        <title>Evolutionary Origins and Diversification of the Mycorrhizal Mutualists.</title>
        <authorList>
            <consortium name="DOE Joint Genome Institute"/>
            <consortium name="Mycorrhizal Genomics Consortium"/>
            <person name="Kohler A."/>
            <person name="Kuo A."/>
            <person name="Nagy L.G."/>
            <person name="Floudas D."/>
            <person name="Copeland A."/>
            <person name="Barry K.W."/>
            <person name="Cichocki N."/>
            <person name="Veneault-Fourrey C."/>
            <person name="LaButti K."/>
            <person name="Lindquist E.A."/>
            <person name="Lipzen A."/>
            <person name="Lundell T."/>
            <person name="Morin E."/>
            <person name="Murat C."/>
            <person name="Riley R."/>
            <person name="Ohm R."/>
            <person name="Sun H."/>
            <person name="Tunlid A."/>
            <person name="Henrissat B."/>
            <person name="Grigoriev I.V."/>
            <person name="Hibbett D.S."/>
            <person name="Martin F."/>
        </authorList>
    </citation>
    <scope>NUCLEOTIDE SEQUENCE [LARGE SCALE GENOMIC DNA]</scope>
    <source>
        <strain evidence="3">441</strain>
    </source>
</reference>
<dbReference type="OrthoDB" id="2758200at2759"/>
<feature type="compositionally biased region" description="Polar residues" evidence="1">
    <location>
        <begin position="63"/>
        <end position="77"/>
    </location>
</feature>
<sequence length="392" mass="42345">MASPNLTSMNRLIDARDRLLASGLYLGDSSITSNLQWVCNGRAHVLSYVPNTQSHGVHACANPTDNGVTVPSDNPSMSHAGEATANSTDSSNTVPSDDGSPSHGGDTTANRTDTTDTIPSDNSSLCLTGDATVHTTVNSVTLPSDDSLDRPGSPPPEPAVLRAIVRIDSDDFWLTVDGGYLGPNTVWKEIADVKPSCTVTDPGIDPITSDYDIVIHMLQDLTQKCVTAGYSSGTSFFSMKDTGAIRFKLRHTLFESLDAADTDGEEDSSTPSDTAISEAFSFERWPLTKEKNRAELLSLKSTHRILPLPAYDLENHIIRPGSYRRVLQGAIMEVHFTLSHWAIAAAKRDVYGGDIERICLLVPPTHTATAKKRRIPFLLETDVTPPKKSAKV</sequence>
<dbReference type="EMBL" id="KN834114">
    <property type="protein sequence ID" value="KIK12131.1"/>
    <property type="molecule type" value="Genomic_DNA"/>
</dbReference>
<reference evidence="2 3" key="1">
    <citation type="submission" date="2014-04" db="EMBL/GenBank/DDBJ databases">
        <authorList>
            <consortium name="DOE Joint Genome Institute"/>
            <person name="Kuo A."/>
            <person name="Kohler A."/>
            <person name="Costa M.D."/>
            <person name="Nagy L.G."/>
            <person name="Floudas D."/>
            <person name="Copeland A."/>
            <person name="Barry K.W."/>
            <person name="Cichocki N."/>
            <person name="Veneault-Fourrey C."/>
            <person name="LaButti K."/>
            <person name="Lindquist E.A."/>
            <person name="Lipzen A."/>
            <person name="Lundell T."/>
            <person name="Morin E."/>
            <person name="Murat C."/>
            <person name="Sun H."/>
            <person name="Tunlid A."/>
            <person name="Henrissat B."/>
            <person name="Grigoriev I.V."/>
            <person name="Hibbett D.S."/>
            <person name="Martin F."/>
            <person name="Nordberg H.P."/>
            <person name="Cantor M.N."/>
            <person name="Hua S.X."/>
        </authorList>
    </citation>
    <scope>NUCLEOTIDE SEQUENCE [LARGE SCALE GENOMIC DNA]</scope>
    <source>
        <strain evidence="2 3">441</strain>
    </source>
</reference>
<evidence type="ECO:0000256" key="1">
    <source>
        <dbReference type="SAM" id="MobiDB-lite"/>
    </source>
</evidence>
<dbReference type="Proteomes" id="UP000054018">
    <property type="component" value="Unassembled WGS sequence"/>
</dbReference>
<proteinExistence type="predicted"/>
<feature type="compositionally biased region" description="Low complexity" evidence="1">
    <location>
        <begin position="106"/>
        <end position="117"/>
    </location>
</feature>
<evidence type="ECO:0000313" key="3">
    <source>
        <dbReference type="Proteomes" id="UP000054018"/>
    </source>
</evidence>
<evidence type="ECO:0000313" key="2">
    <source>
        <dbReference type="EMBL" id="KIK12131.1"/>
    </source>
</evidence>
<gene>
    <name evidence="2" type="ORF">PISMIDRAFT_689728</name>
</gene>
<protein>
    <submittedName>
        <fullName evidence="2">Uncharacterized protein</fullName>
    </submittedName>
</protein>
<dbReference type="HOGENOM" id="CLU_046434_1_0_1"/>
<accession>A0A0C9Y543</accession>
<name>A0A0C9Y543_9AGAM</name>
<feature type="compositionally biased region" description="Polar residues" evidence="1">
    <location>
        <begin position="84"/>
        <end position="95"/>
    </location>
</feature>
<dbReference type="AlphaFoldDB" id="A0A0C9Y543"/>
<feature type="region of interest" description="Disordered" evidence="1">
    <location>
        <begin position="63"/>
        <end position="125"/>
    </location>
</feature>